<dbReference type="InterPro" id="IPR044946">
    <property type="entry name" value="Restrct_endonuc_typeI_TRD_sf"/>
</dbReference>
<dbReference type="GO" id="GO:0009307">
    <property type="term" value="P:DNA restriction-modification system"/>
    <property type="evidence" value="ECO:0007669"/>
    <property type="project" value="UniProtKB-KW"/>
</dbReference>
<keyword evidence="7" id="KW-1185">Reference proteome</keyword>
<dbReference type="AlphaFoldDB" id="A0A1A9QDU1"/>
<dbReference type="InterPro" id="IPR000055">
    <property type="entry name" value="Restrct_endonuc_typeI_TRD"/>
</dbReference>
<dbReference type="REBASE" id="159357">
    <property type="entry name" value="S6.MhaP01ORF3140P"/>
</dbReference>
<keyword evidence="3" id="KW-0238">DNA-binding</keyword>
<name>A0A1A9QDU1_9MOLU</name>
<dbReference type="PANTHER" id="PTHR30408">
    <property type="entry name" value="TYPE-1 RESTRICTION ENZYME ECOKI SPECIFICITY PROTEIN"/>
    <property type="match status" value="1"/>
</dbReference>
<dbReference type="GO" id="GO:0003677">
    <property type="term" value="F:DNA binding"/>
    <property type="evidence" value="ECO:0007669"/>
    <property type="project" value="UniProtKB-KW"/>
</dbReference>
<dbReference type="EMBL" id="LWUJ01000011">
    <property type="protein sequence ID" value="OAL10418.1"/>
    <property type="molecule type" value="Genomic_DNA"/>
</dbReference>
<dbReference type="Pfam" id="PF01420">
    <property type="entry name" value="Methylase_S"/>
    <property type="match status" value="2"/>
</dbReference>
<dbReference type="SUPFAM" id="SSF116734">
    <property type="entry name" value="DNA methylase specificity domain"/>
    <property type="match status" value="2"/>
</dbReference>
<comment type="similarity">
    <text evidence="1">Belongs to the type-I restriction system S methylase family.</text>
</comment>
<evidence type="ECO:0000313" key="7">
    <source>
        <dbReference type="Proteomes" id="UP000077623"/>
    </source>
</evidence>
<dbReference type="PANTHER" id="PTHR30408:SF12">
    <property type="entry name" value="TYPE I RESTRICTION ENZYME MJAVIII SPECIFICITY SUBUNIT"/>
    <property type="match status" value="1"/>
</dbReference>
<evidence type="ECO:0000256" key="1">
    <source>
        <dbReference type="ARBA" id="ARBA00010923"/>
    </source>
</evidence>
<feature type="coiled-coil region" evidence="4">
    <location>
        <begin position="163"/>
        <end position="190"/>
    </location>
</feature>
<keyword evidence="2" id="KW-0680">Restriction system</keyword>
<accession>A0A1A9QDU1</accession>
<dbReference type="RefSeq" id="WP_187150258.1">
    <property type="nucleotide sequence ID" value="NZ_LWUJ01000011.1"/>
</dbReference>
<evidence type="ECO:0000256" key="4">
    <source>
        <dbReference type="SAM" id="Coils"/>
    </source>
</evidence>
<sequence>MSVWKETTLEKLGTLETGKQTAKKVDVSLFDMGNVPLIDGKEVSESRLYILKCNRHYNKLGLRQSKLFSKNTVCLVRCGSSGDSALLKFDACLSDKIYGFNSFENISDPKFIRYCLTFRETKRKLIALSSSSTAQPVLSFKKLSLIKISVPNFATQKKIGDILSAYDELIENHQKQIEILEKLRTDLYKEWFINLRFPNYEKYEIKDGLPEGWKKIKLKDIATIQKGKKPAGHANPNGEYPFFTAAFETKKSNGFSYDSFSLIIAEGGEFHIKIYNGKFEASDHTYIINFENLDYIFLVCEALDANYINFLNKTIVGTTIKNLPIKQVKELSILLPTKELIKKFNIFCEDIQSKIEKLDAKMRKN</sequence>
<evidence type="ECO:0000259" key="5">
    <source>
        <dbReference type="Pfam" id="PF01420"/>
    </source>
</evidence>
<dbReference type="Gene3D" id="3.90.220.20">
    <property type="entry name" value="DNA methylase specificity domains"/>
    <property type="match status" value="2"/>
</dbReference>
<feature type="domain" description="Type I restriction modification DNA specificity" evidence="5">
    <location>
        <begin position="210"/>
        <end position="339"/>
    </location>
</feature>
<keyword evidence="4" id="KW-0175">Coiled coil</keyword>
<evidence type="ECO:0000313" key="6">
    <source>
        <dbReference type="EMBL" id="OAL10418.1"/>
    </source>
</evidence>
<proteinExistence type="inferred from homology"/>
<organism evidence="6 7">
    <name type="scientific">Candidatus Mycoplasma haematobovis</name>
    <dbReference type="NCBI Taxonomy" id="432608"/>
    <lineage>
        <taxon>Bacteria</taxon>
        <taxon>Bacillati</taxon>
        <taxon>Mycoplasmatota</taxon>
        <taxon>Mollicutes</taxon>
        <taxon>Mycoplasmataceae</taxon>
        <taxon>Mycoplasma</taxon>
    </lineage>
</organism>
<evidence type="ECO:0000256" key="3">
    <source>
        <dbReference type="ARBA" id="ARBA00023125"/>
    </source>
</evidence>
<reference evidence="7" key="1">
    <citation type="submission" date="2016-04" db="EMBL/GenBank/DDBJ databases">
        <authorList>
            <person name="Quiroz-Castaneda R.E."/>
            <person name="Martinez-Ocampo F."/>
        </authorList>
    </citation>
    <scope>NUCLEOTIDE SEQUENCE [LARGE SCALE GENOMIC DNA]</scope>
    <source>
        <strain evidence="7">INIFAP01</strain>
    </source>
</reference>
<gene>
    <name evidence="6" type="ORF">A6V39_03210</name>
</gene>
<dbReference type="InterPro" id="IPR052021">
    <property type="entry name" value="Type-I_RS_S_subunit"/>
</dbReference>
<protein>
    <recommendedName>
        <fullName evidence="5">Type I restriction modification DNA specificity domain-containing protein</fullName>
    </recommendedName>
</protein>
<feature type="domain" description="Type I restriction modification DNA specificity" evidence="5">
    <location>
        <begin position="2"/>
        <end position="181"/>
    </location>
</feature>
<dbReference type="Gene3D" id="1.10.287.1120">
    <property type="entry name" value="Bipartite methylase S protein"/>
    <property type="match status" value="1"/>
</dbReference>
<evidence type="ECO:0000256" key="2">
    <source>
        <dbReference type="ARBA" id="ARBA00022747"/>
    </source>
</evidence>
<dbReference type="Proteomes" id="UP000077623">
    <property type="component" value="Unassembled WGS sequence"/>
</dbReference>
<comment type="caution">
    <text evidence="6">The sequence shown here is derived from an EMBL/GenBank/DDBJ whole genome shotgun (WGS) entry which is preliminary data.</text>
</comment>
<dbReference type="STRING" id="432608.A6V39_03210"/>